<accession>A0AAN7TZX8</accession>
<evidence type="ECO:0000313" key="2">
    <source>
        <dbReference type="Proteomes" id="UP001344447"/>
    </source>
</evidence>
<reference evidence="1 2" key="1">
    <citation type="submission" date="2023-11" db="EMBL/GenBank/DDBJ databases">
        <title>Dfirmibasis_genome.</title>
        <authorList>
            <person name="Edelbroek B."/>
            <person name="Kjellin J."/>
            <person name="Jerlstrom-Hultqvist J."/>
            <person name="Soderbom F."/>
        </authorList>
    </citation>
    <scope>NUCLEOTIDE SEQUENCE [LARGE SCALE GENOMIC DNA]</scope>
    <source>
        <strain evidence="1 2">TNS-C-14</strain>
    </source>
</reference>
<name>A0AAN7TZX8_9MYCE</name>
<keyword evidence="2" id="KW-1185">Reference proteome</keyword>
<sequence length="32" mass="4043">RHNNIHFYFLIQFYFCATLFRNSSFVEENKKK</sequence>
<proteinExistence type="predicted"/>
<feature type="non-terminal residue" evidence="1">
    <location>
        <position position="1"/>
    </location>
</feature>
<comment type="caution">
    <text evidence="1">The sequence shown here is derived from an EMBL/GenBank/DDBJ whole genome shotgun (WGS) entry which is preliminary data.</text>
</comment>
<dbReference type="AlphaFoldDB" id="A0AAN7TZX8"/>
<protein>
    <submittedName>
        <fullName evidence="1">Uncharacterized protein</fullName>
    </submittedName>
</protein>
<dbReference type="Proteomes" id="UP001344447">
    <property type="component" value="Unassembled WGS sequence"/>
</dbReference>
<gene>
    <name evidence="1" type="ORF">RB653_008172</name>
</gene>
<dbReference type="EMBL" id="JAVFKY010000003">
    <property type="protein sequence ID" value="KAK5578500.1"/>
    <property type="molecule type" value="Genomic_DNA"/>
</dbReference>
<evidence type="ECO:0000313" key="1">
    <source>
        <dbReference type="EMBL" id="KAK5578500.1"/>
    </source>
</evidence>
<organism evidence="1 2">
    <name type="scientific">Dictyostelium firmibasis</name>
    <dbReference type="NCBI Taxonomy" id="79012"/>
    <lineage>
        <taxon>Eukaryota</taxon>
        <taxon>Amoebozoa</taxon>
        <taxon>Evosea</taxon>
        <taxon>Eumycetozoa</taxon>
        <taxon>Dictyostelia</taxon>
        <taxon>Dictyosteliales</taxon>
        <taxon>Dictyosteliaceae</taxon>
        <taxon>Dictyostelium</taxon>
    </lineage>
</organism>